<proteinExistence type="predicted"/>
<dbReference type="AlphaFoldDB" id="A0A8T4LCB1"/>
<evidence type="ECO:0000256" key="2">
    <source>
        <dbReference type="SAM" id="Phobius"/>
    </source>
</evidence>
<evidence type="ECO:0000313" key="4">
    <source>
        <dbReference type="Proteomes" id="UP000678237"/>
    </source>
</evidence>
<feature type="region of interest" description="Disordered" evidence="1">
    <location>
        <begin position="308"/>
        <end position="331"/>
    </location>
</feature>
<protein>
    <submittedName>
        <fullName evidence="3">Uncharacterized protein</fullName>
    </submittedName>
</protein>
<reference evidence="3" key="1">
    <citation type="submission" date="2021-03" db="EMBL/GenBank/DDBJ databases">
        <authorList>
            <person name="Jaffe A."/>
        </authorList>
    </citation>
    <scope>NUCLEOTIDE SEQUENCE</scope>
    <source>
        <strain evidence="3">RIFCSPLOWO2_01_FULL_58_19</strain>
    </source>
</reference>
<feature type="compositionally biased region" description="Basic and acidic residues" evidence="1">
    <location>
        <begin position="318"/>
        <end position="331"/>
    </location>
</feature>
<comment type="caution">
    <text evidence="3">The sequence shown here is derived from an EMBL/GenBank/DDBJ whole genome shotgun (WGS) entry which is preliminary data.</text>
</comment>
<feature type="transmembrane region" description="Helical" evidence="2">
    <location>
        <begin position="406"/>
        <end position="430"/>
    </location>
</feature>
<gene>
    <name evidence="3" type="ORF">J4203_07055</name>
</gene>
<sequence length="432" mass="45808">MNIKHLLPLALVLFFFGLAYAIPGVPAQYFGEVKFLNGPALDGMLVSARIDGQEVANGGVYQSKYGYSPALFFIRDPDGVRRNTTVEFFVNGIKANETIKFDNGASLKLDLSVPVEISAQQAIEAGIKEVSVSPTKPQILIFGSDLQIALSSEKETKAQLGKIEKITTALPELDSMAPEWHFLTGYEISIQGSVQPTITLNYDESQVKVSEKTIKPFKFKNDSWQEISGFVLNHITNSVTFTVNAAETPYALFDDSGAKPSCENIVCDDGNECTADGCFEGQCVTGPLPNGIACSVGVCREGACEGAAASEPASPEPAETKETVPVEEKETAELPGKQLVVSQALCGGLSCNDNNPCTIDLCKDNACAYAAAIDGTKCAEGASCQGGICLKVVGGQATPPPTQDLWSSPLVLVLVVIGAVIVVLQIVSLLKK</sequence>
<keyword evidence="2" id="KW-1133">Transmembrane helix</keyword>
<accession>A0A8T4LCB1</accession>
<evidence type="ECO:0000313" key="3">
    <source>
        <dbReference type="EMBL" id="MBS3063592.1"/>
    </source>
</evidence>
<organism evidence="3 4">
    <name type="scientific">Candidatus Iainarchaeum sp</name>
    <dbReference type="NCBI Taxonomy" id="3101447"/>
    <lineage>
        <taxon>Archaea</taxon>
        <taxon>Candidatus Iainarchaeota</taxon>
        <taxon>Candidatus Iainarchaeia</taxon>
        <taxon>Candidatus Iainarchaeales</taxon>
        <taxon>Candidatus Iainarchaeaceae</taxon>
        <taxon>Candidatus Iainarchaeum</taxon>
    </lineage>
</organism>
<reference evidence="3" key="2">
    <citation type="submission" date="2021-05" db="EMBL/GenBank/DDBJ databases">
        <title>Protein family content uncovers lineage relationships and bacterial pathway maintenance mechanisms in DPANN archaea.</title>
        <authorList>
            <person name="Castelle C.J."/>
            <person name="Meheust R."/>
            <person name="Jaffe A.L."/>
            <person name="Seitz K."/>
            <person name="Gong X."/>
            <person name="Baker B.J."/>
            <person name="Banfield J.F."/>
        </authorList>
    </citation>
    <scope>NUCLEOTIDE SEQUENCE</scope>
    <source>
        <strain evidence="3">RIFCSPLOWO2_01_FULL_58_19</strain>
    </source>
</reference>
<keyword evidence="2" id="KW-0812">Transmembrane</keyword>
<dbReference type="Proteomes" id="UP000678237">
    <property type="component" value="Unassembled WGS sequence"/>
</dbReference>
<name>A0A8T4LCB1_9ARCH</name>
<keyword evidence="2" id="KW-0472">Membrane</keyword>
<evidence type="ECO:0000256" key="1">
    <source>
        <dbReference type="SAM" id="MobiDB-lite"/>
    </source>
</evidence>
<feature type="compositionally biased region" description="Low complexity" evidence="1">
    <location>
        <begin position="308"/>
        <end position="317"/>
    </location>
</feature>
<dbReference type="EMBL" id="JAGVWE010000006">
    <property type="protein sequence ID" value="MBS3063592.1"/>
    <property type="molecule type" value="Genomic_DNA"/>
</dbReference>